<dbReference type="OrthoDB" id="332524at2759"/>
<dbReference type="RefSeq" id="XP_067920579.1">
    <property type="nucleotide sequence ID" value="XM_068067447.1"/>
</dbReference>
<organism evidence="2 3">
    <name type="scientific">Cystoisospora suis</name>
    <dbReference type="NCBI Taxonomy" id="483139"/>
    <lineage>
        <taxon>Eukaryota</taxon>
        <taxon>Sar</taxon>
        <taxon>Alveolata</taxon>
        <taxon>Apicomplexa</taxon>
        <taxon>Conoidasida</taxon>
        <taxon>Coccidia</taxon>
        <taxon>Eucoccidiorida</taxon>
        <taxon>Eimeriorina</taxon>
        <taxon>Sarcocystidae</taxon>
        <taxon>Cystoisospora</taxon>
    </lineage>
</organism>
<dbReference type="VEuPathDB" id="ToxoDB:CSUI_007299"/>
<feature type="compositionally biased region" description="Basic and acidic residues" evidence="1">
    <location>
        <begin position="166"/>
        <end position="180"/>
    </location>
</feature>
<dbReference type="GeneID" id="94430658"/>
<evidence type="ECO:0000313" key="3">
    <source>
        <dbReference type="Proteomes" id="UP000221165"/>
    </source>
</evidence>
<feature type="compositionally biased region" description="Polar residues" evidence="1">
    <location>
        <begin position="155"/>
        <end position="165"/>
    </location>
</feature>
<evidence type="ECO:0000313" key="2">
    <source>
        <dbReference type="EMBL" id="PHJ18875.1"/>
    </source>
</evidence>
<dbReference type="EMBL" id="MIGC01003826">
    <property type="protein sequence ID" value="PHJ18875.1"/>
    <property type="molecule type" value="Genomic_DNA"/>
</dbReference>
<proteinExistence type="predicted"/>
<reference evidence="2 3" key="1">
    <citation type="journal article" date="2017" name="Int. J. Parasitol.">
        <title>The genome of the protozoan parasite Cystoisospora suis and a reverse vaccinology approach to identify vaccine candidates.</title>
        <authorList>
            <person name="Palmieri N."/>
            <person name="Shrestha A."/>
            <person name="Ruttkowski B."/>
            <person name="Beck T."/>
            <person name="Vogl C."/>
            <person name="Tomley F."/>
            <person name="Blake D.P."/>
            <person name="Joachim A."/>
        </authorList>
    </citation>
    <scope>NUCLEOTIDE SEQUENCE [LARGE SCALE GENOMIC DNA]</scope>
    <source>
        <strain evidence="2 3">Wien I</strain>
    </source>
</reference>
<sequence length="507" mass="56642">MTVPWWSFTPVRRHTRRGCLSSPFFLRFPCSLKIEVLHMETLLLLIVSLVYFFNCNTNGVEATRRIGHAWSSSISSLDPYVDRTISSFFSFPSLSSSQLSTSSVSSIPSLSSFCLLSQSPVPSPVWGLFTSRTSSLLSSSSCDSSAFSESRCSMQKPSLSPNDTNRTTDNRLGKPSDSRKTMSSSLLSFSHPVLSLSTISPMTHGHHNKRARRRPSSFLISFKPRGTAFSHISSNPSRHNTEVDKRRSQEEARERSSSLFSSQPLLLQANDQRHLLTPLFIVPKSQPSFLLITDVLEDDTRLPLFPISNIFTPPSPCSSPTFGYGRTRSRSRCRRRGRLTMMSGRGDTLLTDHPQNNLQFLLSSFSRLSPLSASPCSLSSIATASGSPCIPGRHSRLNMVWGYPLFGDDPEKLRRPKIDIAWERGLHRGTVAWEYETANRLAQGIYYIKEEHSIHTEEEEGLGSTDDMMITATQAAGNVEIDPEEVEKIKKVLPIVDRGDVRIMMIS</sequence>
<comment type="caution">
    <text evidence="2">The sequence shown here is derived from an EMBL/GenBank/DDBJ whole genome shotgun (WGS) entry which is preliminary data.</text>
</comment>
<feature type="region of interest" description="Disordered" evidence="1">
    <location>
        <begin position="148"/>
        <end position="184"/>
    </location>
</feature>
<dbReference type="Proteomes" id="UP000221165">
    <property type="component" value="Unassembled WGS sequence"/>
</dbReference>
<feature type="region of interest" description="Disordered" evidence="1">
    <location>
        <begin position="227"/>
        <end position="260"/>
    </location>
</feature>
<name>A0A2C6KQX4_9APIC</name>
<accession>A0A2C6KQX4</accession>
<gene>
    <name evidence="2" type="ORF">CSUI_007299</name>
</gene>
<dbReference type="AlphaFoldDB" id="A0A2C6KQX4"/>
<feature type="compositionally biased region" description="Basic and acidic residues" evidence="1">
    <location>
        <begin position="239"/>
        <end position="256"/>
    </location>
</feature>
<protein>
    <submittedName>
        <fullName evidence="2">Uncharacterized protein</fullName>
    </submittedName>
</protein>
<keyword evidence="3" id="KW-1185">Reference proteome</keyword>
<evidence type="ECO:0000256" key="1">
    <source>
        <dbReference type="SAM" id="MobiDB-lite"/>
    </source>
</evidence>